<evidence type="ECO:0000313" key="2">
    <source>
        <dbReference type="EMBL" id="RRT60200.1"/>
    </source>
</evidence>
<name>A0A426Z871_ENSVE</name>
<comment type="caution">
    <text evidence="2">The sequence shown here is derived from an EMBL/GenBank/DDBJ whole genome shotgun (WGS) entry which is preliminary data.</text>
</comment>
<feature type="region of interest" description="Disordered" evidence="1">
    <location>
        <begin position="1"/>
        <end position="50"/>
    </location>
</feature>
<dbReference type="AlphaFoldDB" id="A0A426Z871"/>
<dbReference type="EMBL" id="AMZH03007887">
    <property type="protein sequence ID" value="RRT60200.1"/>
    <property type="molecule type" value="Genomic_DNA"/>
</dbReference>
<accession>A0A426Z871</accession>
<dbReference type="Proteomes" id="UP000287651">
    <property type="component" value="Unassembled WGS sequence"/>
</dbReference>
<protein>
    <submittedName>
        <fullName evidence="2">Uncharacterized protein</fullName>
    </submittedName>
</protein>
<evidence type="ECO:0000313" key="3">
    <source>
        <dbReference type="Proteomes" id="UP000287651"/>
    </source>
</evidence>
<sequence>MGRYRSRSRSFSPRRYSRSPPSCKYYDDPSDRGGGGGGGGRDYRDRRSSAPSGLLIRNIALNARSIAPPQVRGIANSKDSVLIQGLVHGRRSVRGHPKAQSELGAMEHQNFLFGMEMICPYAAKYATSSARC</sequence>
<evidence type="ECO:0000256" key="1">
    <source>
        <dbReference type="SAM" id="MobiDB-lite"/>
    </source>
</evidence>
<reference evidence="2 3" key="1">
    <citation type="journal article" date="2014" name="Agronomy (Basel)">
        <title>A Draft Genome Sequence for Ensete ventricosum, the Drought-Tolerant Tree Against Hunger.</title>
        <authorList>
            <person name="Harrison J."/>
            <person name="Moore K.A."/>
            <person name="Paszkiewicz K."/>
            <person name="Jones T."/>
            <person name="Grant M."/>
            <person name="Ambacheew D."/>
            <person name="Muzemil S."/>
            <person name="Studholme D.J."/>
        </authorList>
    </citation>
    <scope>NUCLEOTIDE SEQUENCE [LARGE SCALE GENOMIC DNA]</scope>
</reference>
<proteinExistence type="predicted"/>
<feature type="compositionally biased region" description="Low complexity" evidence="1">
    <location>
        <begin position="9"/>
        <end position="22"/>
    </location>
</feature>
<gene>
    <name evidence="2" type="ORF">B296_00008446</name>
</gene>
<organism evidence="2 3">
    <name type="scientific">Ensete ventricosum</name>
    <name type="common">Abyssinian banana</name>
    <name type="synonym">Musa ensete</name>
    <dbReference type="NCBI Taxonomy" id="4639"/>
    <lineage>
        <taxon>Eukaryota</taxon>
        <taxon>Viridiplantae</taxon>
        <taxon>Streptophyta</taxon>
        <taxon>Embryophyta</taxon>
        <taxon>Tracheophyta</taxon>
        <taxon>Spermatophyta</taxon>
        <taxon>Magnoliopsida</taxon>
        <taxon>Liliopsida</taxon>
        <taxon>Zingiberales</taxon>
        <taxon>Musaceae</taxon>
        <taxon>Ensete</taxon>
    </lineage>
</organism>